<feature type="domain" description="Carboxyltransferase" evidence="4">
    <location>
        <begin position="6"/>
        <end position="204"/>
    </location>
</feature>
<evidence type="ECO:0000256" key="3">
    <source>
        <dbReference type="ARBA" id="ARBA00022840"/>
    </source>
</evidence>
<dbReference type="AlphaFoldDB" id="A0A2S3R3D9"/>
<keyword evidence="2 5" id="KW-0378">Hydrolase</keyword>
<comment type="caution">
    <text evidence="5">The sequence shown here is derived from an EMBL/GenBank/DDBJ whole genome shotgun (WGS) entry which is preliminary data.</text>
</comment>
<protein>
    <submittedName>
        <fullName evidence="5">Allophanate hydrolase subunit 1</fullName>
    </submittedName>
</protein>
<keyword evidence="3" id="KW-0067">ATP-binding</keyword>
<evidence type="ECO:0000313" key="5">
    <source>
        <dbReference type="EMBL" id="POB48209.1"/>
    </source>
</evidence>
<dbReference type="Pfam" id="PF02682">
    <property type="entry name" value="CT_C_D"/>
    <property type="match status" value="1"/>
</dbReference>
<keyword evidence="1" id="KW-0547">Nucleotide-binding</keyword>
<dbReference type="Gene3D" id="2.40.100.10">
    <property type="entry name" value="Cyclophilin-like"/>
    <property type="match status" value="1"/>
</dbReference>
<dbReference type="Gene3D" id="3.30.1360.40">
    <property type="match status" value="1"/>
</dbReference>
<proteinExistence type="predicted"/>
<evidence type="ECO:0000256" key="1">
    <source>
        <dbReference type="ARBA" id="ARBA00022741"/>
    </source>
</evidence>
<dbReference type="Proteomes" id="UP000237466">
    <property type="component" value="Unassembled WGS sequence"/>
</dbReference>
<dbReference type="RefSeq" id="WP_047110557.1">
    <property type="nucleotide sequence ID" value="NZ_JAERHR010000001.1"/>
</dbReference>
<dbReference type="InterPro" id="IPR029000">
    <property type="entry name" value="Cyclophilin-like_dom_sf"/>
</dbReference>
<organism evidence="5 6">
    <name type="scientific">Vibrio vulnificus</name>
    <dbReference type="NCBI Taxonomy" id="672"/>
    <lineage>
        <taxon>Bacteria</taxon>
        <taxon>Pseudomonadati</taxon>
        <taxon>Pseudomonadota</taxon>
        <taxon>Gammaproteobacteria</taxon>
        <taxon>Vibrionales</taxon>
        <taxon>Vibrionaceae</taxon>
        <taxon>Vibrio</taxon>
    </lineage>
</organism>
<name>A0A2S3R3D9_VIBVL</name>
<dbReference type="InterPro" id="IPR010016">
    <property type="entry name" value="PxpB"/>
</dbReference>
<sequence length="227" mass="24920">MNNKWFTISPVAECALMLHFDDAISEQQIGLYAGAIGQQLQMAVMNVVPAYHTILVEYLPFRLDEVSIILAIETLLNEMADNKVATSSQHHVIPVLYNEETALDLPRLVEKGVHLEHLISLHTTPCYSVSAIGFTPGFAFLSDVDERISLPRLSSPRLQVPKGSVAIADSKTAIYPSATPGGWNIIGRTPLEVYQPNHIPITPFNIGDTVAFKAISEKEFLNLGGKL</sequence>
<dbReference type="PANTHER" id="PTHR34698">
    <property type="entry name" value="5-OXOPROLINASE SUBUNIT B"/>
    <property type="match status" value="1"/>
</dbReference>
<evidence type="ECO:0000259" key="4">
    <source>
        <dbReference type="SMART" id="SM00796"/>
    </source>
</evidence>
<dbReference type="SUPFAM" id="SSF160467">
    <property type="entry name" value="PH0987 N-terminal domain-like"/>
    <property type="match status" value="1"/>
</dbReference>
<accession>A0A2S3R3D9</accession>
<dbReference type="SUPFAM" id="SSF50891">
    <property type="entry name" value="Cyclophilin-like"/>
    <property type="match status" value="1"/>
</dbReference>
<evidence type="ECO:0000313" key="6">
    <source>
        <dbReference type="Proteomes" id="UP000237466"/>
    </source>
</evidence>
<dbReference type="GO" id="GO:0016787">
    <property type="term" value="F:hydrolase activity"/>
    <property type="evidence" value="ECO:0007669"/>
    <property type="project" value="UniProtKB-KW"/>
</dbReference>
<reference evidence="5 6" key="1">
    <citation type="journal article" date="2018" name="Front. Microbiol.">
        <title>Phylogeny of Vibrio vulnificus from the Analysis of the Core-Genome: Implications for Intra-Species Taxonomy.</title>
        <authorList>
            <person name="Roig F.J."/>
            <person name="Gonzalez-Candelas F."/>
            <person name="Sanjuan E."/>
            <person name="Fouz B."/>
            <person name="Feil E.J."/>
            <person name="Llorens C."/>
            <person name="Baker-Austin C."/>
            <person name="Oliver J.D."/>
            <person name="Danin-Poleg Y."/>
            <person name="Gibas C.J."/>
            <person name="Kashi Y."/>
            <person name="Gulig P.A."/>
            <person name="Morrison S.S."/>
            <person name="Amaro C."/>
        </authorList>
    </citation>
    <scope>NUCLEOTIDE SEQUENCE [LARGE SCALE GENOMIC DNA]</scope>
    <source>
        <strain evidence="5 6">CECT4608</strain>
    </source>
</reference>
<dbReference type="SMART" id="SM00796">
    <property type="entry name" value="AHS1"/>
    <property type="match status" value="1"/>
</dbReference>
<dbReference type="GO" id="GO:0005524">
    <property type="term" value="F:ATP binding"/>
    <property type="evidence" value="ECO:0007669"/>
    <property type="project" value="UniProtKB-KW"/>
</dbReference>
<dbReference type="EMBL" id="PDGH01000081">
    <property type="protein sequence ID" value="POB48209.1"/>
    <property type="molecule type" value="Genomic_DNA"/>
</dbReference>
<gene>
    <name evidence="5" type="ORF">CRN52_10815</name>
</gene>
<dbReference type="PANTHER" id="PTHR34698:SF2">
    <property type="entry name" value="5-OXOPROLINASE SUBUNIT B"/>
    <property type="match status" value="1"/>
</dbReference>
<evidence type="ECO:0000256" key="2">
    <source>
        <dbReference type="ARBA" id="ARBA00022801"/>
    </source>
</evidence>
<dbReference type="InterPro" id="IPR003833">
    <property type="entry name" value="CT_C_D"/>
</dbReference>